<dbReference type="eggNOG" id="ENOG5030PZC">
    <property type="taxonomic scope" value="Bacteria"/>
</dbReference>
<evidence type="ECO:0000256" key="5">
    <source>
        <dbReference type="SAM" id="SignalP"/>
    </source>
</evidence>
<evidence type="ECO:0000256" key="1">
    <source>
        <dbReference type="ARBA" id="ARBA00007534"/>
    </source>
</evidence>
<dbReference type="SUPFAM" id="SSF53474">
    <property type="entry name" value="alpha/beta-Hydrolases"/>
    <property type="match status" value="1"/>
</dbReference>
<gene>
    <name evidence="6" type="ordered locus">Tcur_1514</name>
</gene>
<keyword evidence="2" id="KW-0719">Serine esterase</keyword>
<reference evidence="6 7" key="1">
    <citation type="journal article" date="2011" name="Stand. Genomic Sci.">
        <title>Complete genome sequence of Thermomonospora curvata type strain (B9).</title>
        <authorList>
            <person name="Chertkov O."/>
            <person name="Sikorski J."/>
            <person name="Nolan M."/>
            <person name="Lapidus A."/>
            <person name="Lucas S."/>
            <person name="Del Rio T.G."/>
            <person name="Tice H."/>
            <person name="Cheng J.F."/>
            <person name="Goodwin L."/>
            <person name="Pitluck S."/>
            <person name="Liolios K."/>
            <person name="Ivanova N."/>
            <person name="Mavromatis K."/>
            <person name="Mikhailova N."/>
            <person name="Ovchinnikova G."/>
            <person name="Pati A."/>
            <person name="Chen A."/>
            <person name="Palaniappan K."/>
            <person name="Djao O.D."/>
            <person name="Land M."/>
            <person name="Hauser L."/>
            <person name="Chang Y.J."/>
            <person name="Jeffries C.D."/>
            <person name="Brettin T."/>
            <person name="Han C."/>
            <person name="Detter J.C."/>
            <person name="Rohde M."/>
            <person name="Goker M."/>
            <person name="Woyke T."/>
            <person name="Bristow J."/>
            <person name="Eisen J.A."/>
            <person name="Markowitz V."/>
            <person name="Hugenholtz P."/>
            <person name="Klenk H.P."/>
            <person name="Kyrpides N.C."/>
        </authorList>
    </citation>
    <scope>NUCLEOTIDE SEQUENCE [LARGE SCALE GENOMIC DNA]</scope>
    <source>
        <strain evidence="7">ATCC 19995 / DSM 43183 / JCM 3096 / KCTC 9072 / NBRC 15933 / NCIMB 10081 / Henssen B9</strain>
    </source>
</reference>
<proteinExistence type="inferred from homology"/>
<dbReference type="RefSeq" id="WP_012851874.1">
    <property type="nucleotide sequence ID" value="NC_013510.1"/>
</dbReference>
<keyword evidence="5" id="KW-0732">Signal</keyword>
<comment type="similarity">
    <text evidence="1">Belongs to the cutinase family.</text>
</comment>
<evidence type="ECO:0000256" key="3">
    <source>
        <dbReference type="ARBA" id="ARBA00022801"/>
    </source>
</evidence>
<evidence type="ECO:0000313" key="6">
    <source>
        <dbReference type="EMBL" id="ACY97090.1"/>
    </source>
</evidence>
<dbReference type="EMBL" id="CP001738">
    <property type="protein sequence ID" value="ACY97090.1"/>
    <property type="molecule type" value="Genomic_DNA"/>
</dbReference>
<dbReference type="Proteomes" id="UP000001918">
    <property type="component" value="Chromosome"/>
</dbReference>
<dbReference type="STRING" id="471852.Tcur_1514"/>
<dbReference type="HOGENOM" id="CLU_040058_3_0_11"/>
<evidence type="ECO:0000256" key="2">
    <source>
        <dbReference type="ARBA" id="ARBA00022487"/>
    </source>
</evidence>
<keyword evidence="3" id="KW-0378">Hydrolase</keyword>
<dbReference type="InterPro" id="IPR029058">
    <property type="entry name" value="AB_hydrolase_fold"/>
</dbReference>
<dbReference type="GO" id="GO:0052689">
    <property type="term" value="F:carboxylic ester hydrolase activity"/>
    <property type="evidence" value="ECO:0007669"/>
    <property type="project" value="UniProtKB-KW"/>
</dbReference>
<organism evidence="6 7">
    <name type="scientific">Thermomonospora curvata (strain ATCC 19995 / DSM 43183 / JCM 3096 / KCTC 9072 / NBRC 15933 / NCIMB 10081 / Henssen B9)</name>
    <dbReference type="NCBI Taxonomy" id="471852"/>
    <lineage>
        <taxon>Bacteria</taxon>
        <taxon>Bacillati</taxon>
        <taxon>Actinomycetota</taxon>
        <taxon>Actinomycetes</taxon>
        <taxon>Streptosporangiales</taxon>
        <taxon>Thermomonosporaceae</taxon>
        <taxon>Thermomonospora</taxon>
    </lineage>
</organism>
<dbReference type="PANTHER" id="PTHR33630:SF9">
    <property type="entry name" value="CUTINASE 4"/>
    <property type="match status" value="1"/>
</dbReference>
<dbReference type="InterPro" id="IPR000675">
    <property type="entry name" value="Cutinase/axe"/>
</dbReference>
<dbReference type="PANTHER" id="PTHR33630">
    <property type="entry name" value="CUTINASE RV1984C-RELATED-RELATED"/>
    <property type="match status" value="1"/>
</dbReference>
<dbReference type="ESTHER" id="thecd-d1aat0">
    <property type="family name" value="Cutinase"/>
</dbReference>
<keyword evidence="4" id="KW-1015">Disulfide bond</keyword>
<evidence type="ECO:0000313" key="7">
    <source>
        <dbReference type="Proteomes" id="UP000001918"/>
    </source>
</evidence>
<accession>D1AAT0</accession>
<name>D1AAT0_THECD</name>
<dbReference type="AlphaFoldDB" id="D1AAT0"/>
<feature type="chain" id="PRO_5003020627" evidence="5">
    <location>
        <begin position="38"/>
        <end position="235"/>
    </location>
</feature>
<feature type="signal peptide" evidence="5">
    <location>
        <begin position="1"/>
        <end position="37"/>
    </location>
</feature>
<dbReference type="OrthoDB" id="3690529at2"/>
<keyword evidence="7" id="KW-1185">Reference proteome</keyword>
<dbReference type="KEGG" id="tcu:Tcur_1514"/>
<protein>
    <submittedName>
        <fullName evidence="6">Cutinase</fullName>
    </submittedName>
</protein>
<dbReference type="Pfam" id="PF01083">
    <property type="entry name" value="Cutinase"/>
    <property type="match status" value="1"/>
</dbReference>
<sequence>MRSFTSAAFRLIARVTALAGVAAGGLVALATTSPAAAACSEVEMVAARGTFEPGRLGVIVGDPVFRALQGELRGTDLTSYPVDYPADASPTSPRQGVQDLVRHVTQQARECPNQKFVLVGYSQGASVVNGAIGTGVVGGATELPREVRPQIAAVLLFGNPARLGPGEPDTGEFADRTLDICNQGDPVCGAGVNIAAHLAYRSEAGRAAQFAAQKIRGAGAAEEGADRRAGGIFGR</sequence>
<evidence type="ECO:0000256" key="4">
    <source>
        <dbReference type="ARBA" id="ARBA00023157"/>
    </source>
</evidence>
<dbReference type="Gene3D" id="3.40.50.1820">
    <property type="entry name" value="alpha/beta hydrolase"/>
    <property type="match status" value="1"/>
</dbReference>
<dbReference type="SMART" id="SM01110">
    <property type="entry name" value="Cutinase"/>
    <property type="match status" value="1"/>
</dbReference>